<reference evidence="2" key="1">
    <citation type="submission" date="2016-10" db="EMBL/GenBank/DDBJ databases">
        <authorList>
            <person name="Varghese N."/>
            <person name="Submissions S."/>
        </authorList>
    </citation>
    <scope>NUCLEOTIDE SEQUENCE [LARGE SCALE GENOMIC DNA]</scope>
    <source>
        <strain evidence="2">DSM 173</strain>
    </source>
</reference>
<dbReference type="STRING" id="61595.SAMN05421644_10756"/>
<evidence type="ECO:0000313" key="1">
    <source>
        <dbReference type="EMBL" id="SDX59138.1"/>
    </source>
</evidence>
<accession>A0A1H3CZ33</accession>
<proteinExistence type="predicted"/>
<gene>
    <name evidence="1" type="ORF">SAMN05421644_10756</name>
</gene>
<dbReference type="Proteomes" id="UP000198672">
    <property type="component" value="Unassembled WGS sequence"/>
</dbReference>
<dbReference type="EMBL" id="FNOW01000007">
    <property type="protein sequence ID" value="SDX59138.1"/>
    <property type="molecule type" value="Genomic_DNA"/>
</dbReference>
<sequence>MKEEGEEAAPERVGYGYLITQPLLGASTIMG</sequence>
<organism evidence="1 2">
    <name type="scientific">Allochromatium warmingii</name>
    <name type="common">Chromatium warmingii</name>
    <dbReference type="NCBI Taxonomy" id="61595"/>
    <lineage>
        <taxon>Bacteria</taxon>
        <taxon>Pseudomonadati</taxon>
        <taxon>Pseudomonadota</taxon>
        <taxon>Gammaproteobacteria</taxon>
        <taxon>Chromatiales</taxon>
        <taxon>Chromatiaceae</taxon>
        <taxon>Allochromatium</taxon>
    </lineage>
</organism>
<protein>
    <submittedName>
        <fullName evidence="1">Uncharacterized protein</fullName>
    </submittedName>
</protein>
<evidence type="ECO:0000313" key="2">
    <source>
        <dbReference type="Proteomes" id="UP000198672"/>
    </source>
</evidence>
<name>A0A1H3CZ33_ALLWA</name>
<keyword evidence="2" id="KW-1185">Reference proteome</keyword>
<dbReference type="AlphaFoldDB" id="A0A1H3CZ33"/>